<comment type="caution">
    <text evidence="2">The sequence shown here is derived from an EMBL/GenBank/DDBJ whole genome shotgun (WGS) entry which is preliminary data.</text>
</comment>
<dbReference type="Gene3D" id="3.30.70.100">
    <property type="match status" value="1"/>
</dbReference>
<dbReference type="Proteomes" id="UP001232156">
    <property type="component" value="Unassembled WGS sequence"/>
</dbReference>
<dbReference type="EMBL" id="JAUZQE010000038">
    <property type="protein sequence ID" value="MDR4126829.1"/>
    <property type="molecule type" value="Genomic_DNA"/>
</dbReference>
<name>A0ABU1D8U0_9BURK</name>
<protein>
    <submittedName>
        <fullName evidence="2">Heavy-metal-associated domain-containing protein</fullName>
    </submittedName>
</protein>
<sequence>MQFHIENMTCGGCVRGVTRAIQNVDPQAQVKADPPSRKVEVITTASREQIEAALREADFPPQAA</sequence>
<gene>
    <name evidence="2" type="ORF">Q8947_12650</name>
</gene>
<dbReference type="CDD" id="cd00371">
    <property type="entry name" value="HMA"/>
    <property type="match status" value="1"/>
</dbReference>
<organism evidence="2 3">
    <name type="scientific">Yanghanlia caeni</name>
    <dbReference type="NCBI Taxonomy" id="3064283"/>
    <lineage>
        <taxon>Bacteria</taxon>
        <taxon>Pseudomonadati</taxon>
        <taxon>Pseudomonadota</taxon>
        <taxon>Betaproteobacteria</taxon>
        <taxon>Burkholderiales</taxon>
        <taxon>Alcaligenaceae</taxon>
        <taxon>Yanghanlia</taxon>
    </lineage>
</organism>
<dbReference type="InterPro" id="IPR006121">
    <property type="entry name" value="HMA_dom"/>
</dbReference>
<evidence type="ECO:0000313" key="2">
    <source>
        <dbReference type="EMBL" id="MDR4126829.1"/>
    </source>
</evidence>
<evidence type="ECO:0000259" key="1">
    <source>
        <dbReference type="PROSITE" id="PS50846"/>
    </source>
</evidence>
<keyword evidence="3" id="KW-1185">Reference proteome</keyword>
<dbReference type="Pfam" id="PF00403">
    <property type="entry name" value="HMA"/>
    <property type="match status" value="1"/>
</dbReference>
<dbReference type="SUPFAM" id="SSF55008">
    <property type="entry name" value="HMA, heavy metal-associated domain"/>
    <property type="match status" value="1"/>
</dbReference>
<proteinExistence type="predicted"/>
<dbReference type="PROSITE" id="PS50846">
    <property type="entry name" value="HMA_2"/>
    <property type="match status" value="1"/>
</dbReference>
<dbReference type="RefSeq" id="WP_165277940.1">
    <property type="nucleotide sequence ID" value="NZ_JAUZQE010000038.1"/>
</dbReference>
<evidence type="ECO:0000313" key="3">
    <source>
        <dbReference type="Proteomes" id="UP001232156"/>
    </source>
</evidence>
<feature type="domain" description="HMA" evidence="1">
    <location>
        <begin position="1"/>
        <end position="62"/>
    </location>
</feature>
<accession>A0ABU1D8U0</accession>
<reference evidence="2 3" key="1">
    <citation type="submission" date="2023-08" db="EMBL/GenBank/DDBJ databases">
        <title>Alcaligenaceae gen. nov., a novel taxon isolated from the sludge of Yixing Pesticide Factory.</title>
        <authorList>
            <person name="Ruan L."/>
        </authorList>
    </citation>
    <scope>NUCLEOTIDE SEQUENCE [LARGE SCALE GENOMIC DNA]</scope>
    <source>
        <strain evidence="2 3">LG-2</strain>
    </source>
</reference>
<dbReference type="InterPro" id="IPR036163">
    <property type="entry name" value="HMA_dom_sf"/>
</dbReference>